<feature type="domain" description="Ribonuclease M5 C-terminal" evidence="1">
    <location>
        <begin position="103"/>
        <end position="188"/>
    </location>
</feature>
<dbReference type="GO" id="GO:0006364">
    <property type="term" value="P:rRNA processing"/>
    <property type="evidence" value="ECO:0007669"/>
    <property type="project" value="TreeGrafter"/>
</dbReference>
<dbReference type="Pfam" id="PF13331">
    <property type="entry name" value="DUF4093"/>
    <property type="match status" value="1"/>
</dbReference>
<dbReference type="Proteomes" id="UP000824136">
    <property type="component" value="Unassembled WGS sequence"/>
</dbReference>
<dbReference type="EMBL" id="DVLL01000007">
    <property type="protein sequence ID" value="HIT58413.1"/>
    <property type="molecule type" value="Genomic_DNA"/>
</dbReference>
<comment type="caution">
    <text evidence="2">The sequence shown here is derived from an EMBL/GenBank/DDBJ whole genome shotgun (WGS) entry which is preliminary data.</text>
</comment>
<dbReference type="PANTHER" id="PTHR39156">
    <property type="entry name" value="RIBONUCLEASE M5"/>
    <property type="match status" value="1"/>
</dbReference>
<evidence type="ECO:0000313" key="2">
    <source>
        <dbReference type="EMBL" id="HIT58413.1"/>
    </source>
</evidence>
<organism evidence="2 3">
    <name type="scientific">Candidatus Faeciplasma pullistercoris</name>
    <dbReference type="NCBI Taxonomy" id="2840800"/>
    <lineage>
        <taxon>Bacteria</taxon>
        <taxon>Bacillati</taxon>
        <taxon>Bacillota</taxon>
        <taxon>Clostridia</taxon>
        <taxon>Eubacteriales</taxon>
        <taxon>Oscillospiraceae</taxon>
        <taxon>Oscillospiraceae incertae sedis</taxon>
        <taxon>Candidatus Faeciplasma</taxon>
    </lineage>
</organism>
<sequence>MLHYGGAIIVEGRYDKARLCNLVDCPVIVTNGFGVFKDKETAEIIRFYAKNGGIIILTDSDSAGFRIRGYIRGIVPQGNIKNAYIPDIYGKEKRKTAPSAEGKLGVEGVPDEVILCALRSCIEDEPERGNQSRKITRLDLYEDGLSGGKNSALLRQRLLGELGLPQRLPAGSLEDALNRLMSYEEYKRTIEKIKSGTV</sequence>
<dbReference type="Gene3D" id="3.40.1360.10">
    <property type="match status" value="1"/>
</dbReference>
<dbReference type="GO" id="GO:0043822">
    <property type="term" value="F:ribonuclease M5 activity"/>
    <property type="evidence" value="ECO:0007669"/>
    <property type="project" value="TreeGrafter"/>
</dbReference>
<name>A0A9D1GTF0_9FIRM</name>
<proteinExistence type="predicted"/>
<gene>
    <name evidence="2" type="ORF">IAC39_01630</name>
</gene>
<evidence type="ECO:0000259" key="1">
    <source>
        <dbReference type="Pfam" id="PF13331"/>
    </source>
</evidence>
<protein>
    <submittedName>
        <fullName evidence="2">DUF4093 domain-containing protein</fullName>
    </submittedName>
</protein>
<dbReference type="SUPFAM" id="SSF110455">
    <property type="entry name" value="Toprim domain"/>
    <property type="match status" value="1"/>
</dbReference>
<dbReference type="AlphaFoldDB" id="A0A9D1GTF0"/>
<evidence type="ECO:0000313" key="3">
    <source>
        <dbReference type="Proteomes" id="UP000824136"/>
    </source>
</evidence>
<dbReference type="InterPro" id="IPR025156">
    <property type="entry name" value="RNase_M5_C"/>
</dbReference>
<reference evidence="2" key="2">
    <citation type="journal article" date="2021" name="PeerJ">
        <title>Extensive microbial diversity within the chicken gut microbiome revealed by metagenomics and culture.</title>
        <authorList>
            <person name="Gilroy R."/>
            <person name="Ravi A."/>
            <person name="Getino M."/>
            <person name="Pursley I."/>
            <person name="Horton D.L."/>
            <person name="Alikhan N.F."/>
            <person name="Baker D."/>
            <person name="Gharbi K."/>
            <person name="Hall N."/>
            <person name="Watson M."/>
            <person name="Adriaenssens E.M."/>
            <person name="Foster-Nyarko E."/>
            <person name="Jarju S."/>
            <person name="Secka A."/>
            <person name="Antonio M."/>
            <person name="Oren A."/>
            <person name="Chaudhuri R.R."/>
            <person name="La Ragione R."/>
            <person name="Hildebrand F."/>
            <person name="Pallen M.J."/>
        </authorList>
    </citation>
    <scope>NUCLEOTIDE SEQUENCE</scope>
    <source>
        <strain evidence="2">CHK33-4379</strain>
    </source>
</reference>
<accession>A0A9D1GTF0</accession>
<dbReference type="PANTHER" id="PTHR39156:SF1">
    <property type="entry name" value="RIBONUCLEASE M5"/>
    <property type="match status" value="1"/>
</dbReference>
<reference evidence="2" key="1">
    <citation type="submission" date="2020-10" db="EMBL/GenBank/DDBJ databases">
        <authorList>
            <person name="Gilroy R."/>
        </authorList>
    </citation>
    <scope>NUCLEOTIDE SEQUENCE</scope>
    <source>
        <strain evidence="2">CHK33-4379</strain>
    </source>
</reference>